<gene>
    <name evidence="2" type="ORF">NONO_c42620</name>
</gene>
<organism evidence="2 3">
    <name type="scientific">Nocardia nova SH22a</name>
    <dbReference type="NCBI Taxonomy" id="1415166"/>
    <lineage>
        <taxon>Bacteria</taxon>
        <taxon>Bacillati</taxon>
        <taxon>Actinomycetota</taxon>
        <taxon>Actinomycetes</taxon>
        <taxon>Mycobacteriales</taxon>
        <taxon>Nocardiaceae</taxon>
        <taxon>Nocardia</taxon>
    </lineage>
</organism>
<dbReference type="RefSeq" id="WP_025350460.1">
    <property type="nucleotide sequence ID" value="NZ_CP006850.1"/>
</dbReference>
<keyword evidence="2" id="KW-0489">Methyltransferase</keyword>
<dbReference type="GO" id="GO:0008168">
    <property type="term" value="F:methyltransferase activity"/>
    <property type="evidence" value="ECO:0007669"/>
    <property type="project" value="UniProtKB-KW"/>
</dbReference>
<name>W5TP78_9NOCA</name>
<dbReference type="PANTHER" id="PTHR43591">
    <property type="entry name" value="METHYLTRANSFERASE"/>
    <property type="match status" value="1"/>
</dbReference>
<dbReference type="STRING" id="1415166.NONO_c42620"/>
<dbReference type="Proteomes" id="UP000019150">
    <property type="component" value="Chromosome"/>
</dbReference>
<dbReference type="InterPro" id="IPR025714">
    <property type="entry name" value="Methyltranfer_dom"/>
</dbReference>
<dbReference type="Gene3D" id="3.40.50.150">
    <property type="entry name" value="Vaccinia Virus protein VP39"/>
    <property type="match status" value="1"/>
</dbReference>
<dbReference type="eggNOG" id="COG2226">
    <property type="taxonomic scope" value="Bacteria"/>
</dbReference>
<feature type="domain" description="Methyltransferase" evidence="1">
    <location>
        <begin position="89"/>
        <end position="197"/>
    </location>
</feature>
<evidence type="ECO:0000259" key="1">
    <source>
        <dbReference type="Pfam" id="PF13847"/>
    </source>
</evidence>
<dbReference type="GO" id="GO:0032259">
    <property type="term" value="P:methylation"/>
    <property type="evidence" value="ECO:0007669"/>
    <property type="project" value="UniProtKB-KW"/>
</dbReference>
<dbReference type="EMBL" id="CP006850">
    <property type="protein sequence ID" value="AHH19046.1"/>
    <property type="molecule type" value="Genomic_DNA"/>
</dbReference>
<protein>
    <submittedName>
        <fullName evidence="2">Methyltransferase domain-containing protein</fullName>
    </submittedName>
</protein>
<keyword evidence="2" id="KW-0808">Transferase</keyword>
<dbReference type="Pfam" id="PF13847">
    <property type="entry name" value="Methyltransf_31"/>
    <property type="match status" value="1"/>
</dbReference>
<proteinExistence type="predicted"/>
<dbReference type="OrthoDB" id="3763870at2"/>
<dbReference type="InterPro" id="IPR029063">
    <property type="entry name" value="SAM-dependent_MTases_sf"/>
</dbReference>
<dbReference type="KEGG" id="nno:NONO_c42620"/>
<sequence length="257" mass="27854">MPIDRDRADAATRRALDQVLELPGTARLVDGIIETLPPSTVRTLSQRALDTEFTAWLYDRGRDRLLRLAGQPDFATEAGHIEAQLRPEAGDVVLDLACGHGNFTVEWARRVGPGGLVIGVDYSKSMLARAVARVRDGGLDNVVLIHADAHDLPLRPRSFDCLNCSGGFHAFPDLPKALRELARVARPGARLTASTFAATGDDAFRTPKRWAGNLFGLNFVAIDALGGDLSAAGFTDYEWTRPRAAFGYLSATRDTDA</sequence>
<dbReference type="AlphaFoldDB" id="W5TP78"/>
<dbReference type="HOGENOM" id="CLU_037990_11_1_11"/>
<evidence type="ECO:0000313" key="3">
    <source>
        <dbReference type="Proteomes" id="UP000019150"/>
    </source>
</evidence>
<evidence type="ECO:0000313" key="2">
    <source>
        <dbReference type="EMBL" id="AHH19046.1"/>
    </source>
</evidence>
<reference evidence="2 3" key="1">
    <citation type="journal article" date="2014" name="Appl. Environ. Microbiol.">
        <title>Insights into the Microbial Degradation of Rubber and Gutta-Percha by Analysis of the Complete Genome of Nocardia nova SH22a.</title>
        <authorList>
            <person name="Luo Q."/>
            <person name="Hiessl S."/>
            <person name="Poehlein A."/>
            <person name="Daniel R."/>
            <person name="Steinbuchel A."/>
        </authorList>
    </citation>
    <scope>NUCLEOTIDE SEQUENCE [LARGE SCALE GENOMIC DNA]</scope>
    <source>
        <strain evidence="2">SH22a</strain>
    </source>
</reference>
<dbReference type="CDD" id="cd02440">
    <property type="entry name" value="AdoMet_MTases"/>
    <property type="match status" value="1"/>
</dbReference>
<keyword evidence="3" id="KW-1185">Reference proteome</keyword>
<dbReference type="SUPFAM" id="SSF53335">
    <property type="entry name" value="S-adenosyl-L-methionine-dependent methyltransferases"/>
    <property type="match status" value="1"/>
</dbReference>
<accession>W5TP78</accession>
<dbReference type="PANTHER" id="PTHR43591:SF99">
    <property type="entry name" value="OS06G0646000 PROTEIN"/>
    <property type="match status" value="1"/>
</dbReference>
<dbReference type="PATRIC" id="fig|1415166.3.peg.4376"/>